<evidence type="ECO:0000256" key="11">
    <source>
        <dbReference type="ARBA" id="ARBA00023002"/>
    </source>
</evidence>
<comment type="cofactor">
    <cofactor evidence="1">
        <name>a metal cation</name>
        <dbReference type="ChEBI" id="CHEBI:25213"/>
    </cofactor>
</comment>
<evidence type="ECO:0000256" key="7">
    <source>
        <dbReference type="ARBA" id="ARBA00022605"/>
    </source>
</evidence>
<evidence type="ECO:0000256" key="9">
    <source>
        <dbReference type="ARBA" id="ARBA00022723"/>
    </source>
</evidence>
<keyword evidence="14 18" id="KW-0486">Methionine biosynthesis</keyword>
<evidence type="ECO:0000256" key="17">
    <source>
        <dbReference type="PIRSR" id="PIRSR000098-2"/>
    </source>
</evidence>
<keyword evidence="12" id="KW-0520">NAD</keyword>
<keyword evidence="11 18" id="KW-0560">Oxidoreductase</keyword>
<dbReference type="Gene3D" id="3.30.360.10">
    <property type="entry name" value="Dihydrodipicolinate Reductase, domain 2"/>
    <property type="match status" value="1"/>
</dbReference>
<feature type="binding site" evidence="17">
    <location>
        <begin position="9"/>
        <end position="16"/>
    </location>
    <ligand>
        <name>NADP(+)</name>
        <dbReference type="ChEBI" id="CHEBI:58349"/>
    </ligand>
</feature>
<dbReference type="InterPro" id="IPR002912">
    <property type="entry name" value="ACT_dom"/>
</dbReference>
<dbReference type="PROSITE" id="PS51671">
    <property type="entry name" value="ACT"/>
    <property type="match status" value="1"/>
</dbReference>
<evidence type="ECO:0000256" key="13">
    <source>
        <dbReference type="ARBA" id="ARBA00023053"/>
    </source>
</evidence>
<keyword evidence="13" id="KW-0915">Sodium</keyword>
<keyword evidence="7 18" id="KW-0028">Amino-acid biosynthesis</keyword>
<dbReference type="EMBL" id="MIJE01000036">
    <property type="protein sequence ID" value="OEF95638.1"/>
    <property type="molecule type" value="Genomic_DNA"/>
</dbReference>
<organism evidence="21 22">
    <name type="scientific">Desulfuribacillus alkaliarsenatis</name>
    <dbReference type="NCBI Taxonomy" id="766136"/>
    <lineage>
        <taxon>Bacteria</taxon>
        <taxon>Bacillati</taxon>
        <taxon>Bacillota</taxon>
        <taxon>Desulfuribacillia</taxon>
        <taxon>Desulfuribacillales</taxon>
        <taxon>Desulfuribacillaceae</taxon>
        <taxon>Desulfuribacillus</taxon>
    </lineage>
</organism>
<dbReference type="SUPFAM" id="SSF55021">
    <property type="entry name" value="ACT-like"/>
    <property type="match status" value="1"/>
</dbReference>
<comment type="caution">
    <text evidence="21">The sequence shown here is derived from an EMBL/GenBank/DDBJ whole genome shotgun (WGS) entry which is preliminary data.</text>
</comment>
<evidence type="ECO:0000256" key="10">
    <source>
        <dbReference type="ARBA" id="ARBA00022857"/>
    </source>
</evidence>
<evidence type="ECO:0000256" key="8">
    <source>
        <dbReference type="ARBA" id="ARBA00022697"/>
    </source>
</evidence>
<evidence type="ECO:0000256" key="12">
    <source>
        <dbReference type="ARBA" id="ARBA00023027"/>
    </source>
</evidence>
<dbReference type="Proteomes" id="UP000094296">
    <property type="component" value="Unassembled WGS sequence"/>
</dbReference>
<dbReference type="PANTHER" id="PTHR43331">
    <property type="entry name" value="HOMOSERINE DEHYDROGENASE"/>
    <property type="match status" value="1"/>
</dbReference>
<dbReference type="GO" id="GO:0009086">
    <property type="term" value="P:methionine biosynthetic process"/>
    <property type="evidence" value="ECO:0007669"/>
    <property type="project" value="UniProtKB-KW"/>
</dbReference>
<comment type="similarity">
    <text evidence="4 19">Belongs to the homoserine dehydrogenase family.</text>
</comment>
<dbReference type="GO" id="GO:0009088">
    <property type="term" value="P:threonine biosynthetic process"/>
    <property type="evidence" value="ECO:0007669"/>
    <property type="project" value="UniProtKB-UniPathway"/>
</dbReference>
<dbReference type="InterPro" id="IPR001342">
    <property type="entry name" value="HDH_cat"/>
</dbReference>
<dbReference type="EC" id="1.1.1.3" evidence="5 18"/>
<comment type="pathway">
    <text evidence="2 18">Amino-acid biosynthesis; L-threonine biosynthesis; L-threonine from L-aspartate: step 3/5.</text>
</comment>
<evidence type="ECO:0000256" key="19">
    <source>
        <dbReference type="RuleBase" id="RU004171"/>
    </source>
</evidence>
<reference evidence="21 22" key="1">
    <citation type="submission" date="2016-09" db="EMBL/GenBank/DDBJ databases">
        <title>Draft genome sequence for the type strain of Desulfuribacillus alkaliarsenatis AHT28, an obligately anaerobic, sulfidogenic bacterium isolated from Russian soda lake sediments.</title>
        <authorList>
            <person name="Abin C.A."/>
            <person name="Hollibaugh J.T."/>
        </authorList>
    </citation>
    <scope>NUCLEOTIDE SEQUENCE [LARGE SCALE GENOMIC DNA]</scope>
    <source>
        <strain evidence="21 22">AHT28</strain>
    </source>
</reference>
<keyword evidence="22" id="KW-1185">Reference proteome</keyword>
<evidence type="ECO:0000256" key="18">
    <source>
        <dbReference type="RuleBase" id="RU000579"/>
    </source>
</evidence>
<dbReference type="PIRSF" id="PIRSF000098">
    <property type="entry name" value="Homoser_dehydrog"/>
    <property type="match status" value="1"/>
</dbReference>
<evidence type="ECO:0000256" key="14">
    <source>
        <dbReference type="ARBA" id="ARBA00023167"/>
    </source>
</evidence>
<evidence type="ECO:0000256" key="16">
    <source>
        <dbReference type="PIRSR" id="PIRSR000098-1"/>
    </source>
</evidence>
<proteinExistence type="inferred from homology"/>
<dbReference type="PANTHER" id="PTHR43331:SF1">
    <property type="entry name" value="HOMOSERINE DEHYDROGENASE"/>
    <property type="match status" value="1"/>
</dbReference>
<dbReference type="OrthoDB" id="9808167at2"/>
<evidence type="ECO:0000256" key="15">
    <source>
        <dbReference type="ARBA" id="ARBA00048841"/>
    </source>
</evidence>
<feature type="binding site" evidence="17">
    <location>
        <position position="190"/>
    </location>
    <ligand>
        <name>L-homoserine</name>
        <dbReference type="ChEBI" id="CHEBI:57476"/>
    </ligand>
</feature>
<evidence type="ECO:0000256" key="3">
    <source>
        <dbReference type="ARBA" id="ARBA00005062"/>
    </source>
</evidence>
<sequence>METIKVGLLGLGTVGTGVAKMIFDNQEELNKKTGYAIEIIKVAVKNINKKRDIELPQAVFTDNPQEVVENPDVQIVVEVMGGLEDTKDLIIKALQNGKHVVTANKDLLAVSGQELFEVADEQKKDLMYEAAVAGAIPIVRAVKESLAADEITEVMGILNGTTNYILSKMSQEGADFADVLAEAQELGYAEADPTSDVEGYDAARKTAILASIAFSSRVTFDDVSVSGITKISARDISYAKDLGYSIKLLGVAKREDNGQIEVRVHPTFIPNDHPLAAVNGVYNAVFVKGKALGDAMFYGRGAGELPTASAVMGDVVEVIRNIRSGSNGRIGCTCYNEKNIKDVNDVVSKSYIRLLAKDEPGVLAGITRILGEHHVSVESIIQRGGQSSGCDECEQGEAEVVLVTHAVRHQDLKAATDEINSLAKVIQVYNIVRVEEGGN</sequence>
<evidence type="ECO:0000256" key="5">
    <source>
        <dbReference type="ARBA" id="ARBA00013213"/>
    </source>
</evidence>
<gene>
    <name evidence="21" type="ORF">BHF68_12400</name>
</gene>
<dbReference type="UniPathway" id="UPA00050">
    <property type="reaction ID" value="UER00063"/>
</dbReference>
<evidence type="ECO:0000256" key="1">
    <source>
        <dbReference type="ARBA" id="ARBA00001920"/>
    </source>
</evidence>
<dbReference type="Pfam" id="PF00742">
    <property type="entry name" value="Homoserine_dh"/>
    <property type="match status" value="1"/>
</dbReference>
<feature type="domain" description="ACT" evidence="20">
    <location>
        <begin position="351"/>
        <end position="436"/>
    </location>
</feature>
<keyword evidence="8 18" id="KW-0791">Threonine biosynthesis</keyword>
<dbReference type="FunFam" id="3.30.360.10:FF:000005">
    <property type="entry name" value="Homoserine dehydrogenase"/>
    <property type="match status" value="1"/>
</dbReference>
<name>A0A1E5FYM5_9FIRM</name>
<dbReference type="InterPro" id="IPR005106">
    <property type="entry name" value="Asp/hSer_DH_NAD-bd"/>
</dbReference>
<dbReference type="Gene3D" id="3.40.50.720">
    <property type="entry name" value="NAD(P)-binding Rossmann-like Domain"/>
    <property type="match status" value="1"/>
</dbReference>
<dbReference type="SUPFAM" id="SSF51735">
    <property type="entry name" value="NAD(P)-binding Rossmann-fold domains"/>
    <property type="match status" value="1"/>
</dbReference>
<dbReference type="GO" id="GO:0050661">
    <property type="term" value="F:NADP binding"/>
    <property type="evidence" value="ECO:0007669"/>
    <property type="project" value="InterPro"/>
</dbReference>
<dbReference type="Pfam" id="PF01842">
    <property type="entry name" value="ACT"/>
    <property type="match status" value="1"/>
</dbReference>
<dbReference type="UniPathway" id="UPA00051">
    <property type="reaction ID" value="UER00465"/>
</dbReference>
<evidence type="ECO:0000313" key="22">
    <source>
        <dbReference type="Proteomes" id="UP000094296"/>
    </source>
</evidence>
<dbReference type="PROSITE" id="PS01042">
    <property type="entry name" value="HOMOSER_DHGENASE"/>
    <property type="match status" value="1"/>
</dbReference>
<dbReference type="InterPro" id="IPR036291">
    <property type="entry name" value="NAD(P)-bd_dom_sf"/>
</dbReference>
<dbReference type="CDD" id="cd04881">
    <property type="entry name" value="ACT_HSDH-Hom"/>
    <property type="match status" value="1"/>
</dbReference>
<evidence type="ECO:0000256" key="2">
    <source>
        <dbReference type="ARBA" id="ARBA00005056"/>
    </source>
</evidence>
<accession>A0A1E5FYM5</accession>
<comment type="pathway">
    <text evidence="3 18">Amino-acid biosynthesis; L-methionine biosynthesis via de novo pathway; L-homoserine from L-aspartate: step 3/3.</text>
</comment>
<dbReference type="SUPFAM" id="SSF55347">
    <property type="entry name" value="Glyceraldehyde-3-phosphate dehydrogenase-like, C-terminal domain"/>
    <property type="match status" value="1"/>
</dbReference>
<dbReference type="FunFam" id="3.40.50.720:FF:000062">
    <property type="entry name" value="Homoserine dehydrogenase"/>
    <property type="match status" value="1"/>
</dbReference>
<evidence type="ECO:0000259" key="20">
    <source>
        <dbReference type="PROSITE" id="PS51671"/>
    </source>
</evidence>
<dbReference type="InterPro" id="IPR016204">
    <property type="entry name" value="HDH"/>
</dbReference>
<evidence type="ECO:0000256" key="4">
    <source>
        <dbReference type="ARBA" id="ARBA00006753"/>
    </source>
</evidence>
<evidence type="ECO:0000256" key="6">
    <source>
        <dbReference type="ARBA" id="ARBA00013376"/>
    </source>
</evidence>
<keyword evidence="10 17" id="KW-0521">NADP</keyword>
<dbReference type="RefSeq" id="WP_069644451.1">
    <property type="nucleotide sequence ID" value="NZ_MIJE01000036.1"/>
</dbReference>
<dbReference type="AlphaFoldDB" id="A0A1E5FYM5"/>
<dbReference type="NCBIfam" id="NF004976">
    <property type="entry name" value="PRK06349.1"/>
    <property type="match status" value="1"/>
</dbReference>
<dbReference type="GO" id="GO:0046872">
    <property type="term" value="F:metal ion binding"/>
    <property type="evidence" value="ECO:0007669"/>
    <property type="project" value="UniProtKB-KW"/>
</dbReference>
<feature type="binding site" evidence="17">
    <location>
        <position position="105"/>
    </location>
    <ligand>
        <name>NADPH</name>
        <dbReference type="ChEBI" id="CHEBI:57783"/>
    </ligand>
</feature>
<dbReference type="InterPro" id="IPR019811">
    <property type="entry name" value="HDH_CS"/>
</dbReference>
<dbReference type="Gene3D" id="3.30.70.260">
    <property type="match status" value="1"/>
</dbReference>
<keyword evidence="9" id="KW-0479">Metal-binding</keyword>
<dbReference type="InterPro" id="IPR045865">
    <property type="entry name" value="ACT-like_dom_sf"/>
</dbReference>
<comment type="catalytic activity">
    <reaction evidence="15">
        <text>L-homoserine + NADP(+) = L-aspartate 4-semialdehyde + NADPH + H(+)</text>
        <dbReference type="Rhea" id="RHEA:15761"/>
        <dbReference type="ChEBI" id="CHEBI:15378"/>
        <dbReference type="ChEBI" id="CHEBI:57476"/>
        <dbReference type="ChEBI" id="CHEBI:57783"/>
        <dbReference type="ChEBI" id="CHEBI:58349"/>
        <dbReference type="ChEBI" id="CHEBI:537519"/>
        <dbReference type="EC" id="1.1.1.3"/>
    </reaction>
    <physiologicalReaction direction="right-to-left" evidence="15">
        <dbReference type="Rhea" id="RHEA:15763"/>
    </physiologicalReaction>
</comment>
<feature type="active site" description="Proton donor" evidence="16">
    <location>
        <position position="205"/>
    </location>
</feature>
<dbReference type="STRING" id="766136.BHF68_12400"/>
<dbReference type="Pfam" id="PF03447">
    <property type="entry name" value="NAD_binding_3"/>
    <property type="match status" value="1"/>
</dbReference>
<evidence type="ECO:0000313" key="21">
    <source>
        <dbReference type="EMBL" id="OEF95638.1"/>
    </source>
</evidence>
<protein>
    <recommendedName>
        <fullName evidence="6 18">Homoserine dehydrogenase</fullName>
        <ecNumber evidence="5 18">1.1.1.3</ecNumber>
    </recommendedName>
</protein>
<dbReference type="GO" id="GO:0004412">
    <property type="term" value="F:homoserine dehydrogenase activity"/>
    <property type="evidence" value="ECO:0007669"/>
    <property type="project" value="UniProtKB-EC"/>
</dbReference>